<protein>
    <recommendedName>
        <fullName evidence="4">C1q domain-containing protein</fullName>
    </recommendedName>
</protein>
<evidence type="ECO:0000256" key="3">
    <source>
        <dbReference type="ARBA" id="ARBA00022729"/>
    </source>
</evidence>
<name>A0AAE0W804_9BIVA</name>
<feature type="domain" description="C1q" evidence="4">
    <location>
        <begin position="10"/>
        <end position="145"/>
    </location>
</feature>
<dbReference type="EMBL" id="JAEAOA010000138">
    <property type="protein sequence ID" value="KAK3605488.1"/>
    <property type="molecule type" value="Genomic_DNA"/>
</dbReference>
<dbReference type="GO" id="GO:0005576">
    <property type="term" value="C:extracellular region"/>
    <property type="evidence" value="ECO:0007669"/>
    <property type="project" value="UniProtKB-SubCell"/>
</dbReference>
<reference evidence="5" key="2">
    <citation type="journal article" date="2021" name="Genome Biol. Evol.">
        <title>Developing a high-quality reference genome for a parasitic bivalve with doubly uniparental inheritance (Bivalvia: Unionida).</title>
        <authorList>
            <person name="Smith C.H."/>
        </authorList>
    </citation>
    <scope>NUCLEOTIDE SEQUENCE</scope>
    <source>
        <strain evidence="5">CHS0354</strain>
        <tissue evidence="5">Mantle</tissue>
    </source>
</reference>
<dbReference type="PRINTS" id="PR00007">
    <property type="entry name" value="COMPLEMNTC1Q"/>
</dbReference>
<keyword evidence="3" id="KW-0732">Signal</keyword>
<keyword evidence="6" id="KW-1185">Reference proteome</keyword>
<proteinExistence type="predicted"/>
<dbReference type="PANTHER" id="PTHR22923:SF116">
    <property type="entry name" value="C1Q DOMAIN-CONTAINING PROTEIN"/>
    <property type="match status" value="1"/>
</dbReference>
<comment type="subcellular location">
    <subcellularLocation>
        <location evidence="1">Secreted</location>
    </subcellularLocation>
</comment>
<dbReference type="InterPro" id="IPR001073">
    <property type="entry name" value="C1q_dom"/>
</dbReference>
<evidence type="ECO:0000313" key="6">
    <source>
        <dbReference type="Proteomes" id="UP001195483"/>
    </source>
</evidence>
<dbReference type="InterPro" id="IPR050822">
    <property type="entry name" value="Cerebellin_Synaptic_Org"/>
</dbReference>
<evidence type="ECO:0000259" key="4">
    <source>
        <dbReference type="PROSITE" id="PS50871"/>
    </source>
</evidence>
<dbReference type="Proteomes" id="UP001195483">
    <property type="component" value="Unassembled WGS sequence"/>
</dbReference>
<reference evidence="5" key="3">
    <citation type="submission" date="2023-05" db="EMBL/GenBank/DDBJ databases">
        <authorList>
            <person name="Smith C.H."/>
        </authorList>
    </citation>
    <scope>NUCLEOTIDE SEQUENCE</scope>
    <source>
        <strain evidence="5">CHS0354</strain>
        <tissue evidence="5">Mantle</tissue>
    </source>
</reference>
<dbReference type="AlphaFoldDB" id="A0AAE0W804"/>
<dbReference type="Pfam" id="PF00386">
    <property type="entry name" value="C1q"/>
    <property type="match status" value="1"/>
</dbReference>
<dbReference type="SUPFAM" id="SSF49842">
    <property type="entry name" value="TNF-like"/>
    <property type="match status" value="1"/>
</dbReference>
<sequence length="157" mass="17346">MKEEKTERRSITRKVAFTAMFSSAPIQLTAGRSLLFDRVDYNEGNAYDTTSGIMTCPITGTYLFYTNVLSQPNALDVATEIVRERNGKGRTYAYGGSHNAQGGISAILHCRTGERVWVRTNYGFQIFGADHSSFSGFILWSNVENSSDKATGYGAMK</sequence>
<evidence type="ECO:0000256" key="1">
    <source>
        <dbReference type="ARBA" id="ARBA00004613"/>
    </source>
</evidence>
<evidence type="ECO:0000313" key="5">
    <source>
        <dbReference type="EMBL" id="KAK3605488.1"/>
    </source>
</evidence>
<dbReference type="PANTHER" id="PTHR22923">
    <property type="entry name" value="CEREBELLIN-RELATED"/>
    <property type="match status" value="1"/>
</dbReference>
<keyword evidence="2" id="KW-0964">Secreted</keyword>
<organism evidence="5 6">
    <name type="scientific">Potamilus streckersoni</name>
    <dbReference type="NCBI Taxonomy" id="2493646"/>
    <lineage>
        <taxon>Eukaryota</taxon>
        <taxon>Metazoa</taxon>
        <taxon>Spiralia</taxon>
        <taxon>Lophotrochozoa</taxon>
        <taxon>Mollusca</taxon>
        <taxon>Bivalvia</taxon>
        <taxon>Autobranchia</taxon>
        <taxon>Heteroconchia</taxon>
        <taxon>Palaeoheterodonta</taxon>
        <taxon>Unionida</taxon>
        <taxon>Unionoidea</taxon>
        <taxon>Unionidae</taxon>
        <taxon>Ambleminae</taxon>
        <taxon>Lampsilini</taxon>
        <taxon>Potamilus</taxon>
    </lineage>
</organism>
<dbReference type="Gene3D" id="2.60.120.40">
    <property type="match status" value="1"/>
</dbReference>
<gene>
    <name evidence="5" type="ORF">CHS0354_001477</name>
</gene>
<dbReference type="InterPro" id="IPR008983">
    <property type="entry name" value="Tumour_necrosis_fac-like_dom"/>
</dbReference>
<evidence type="ECO:0000256" key="2">
    <source>
        <dbReference type="ARBA" id="ARBA00022525"/>
    </source>
</evidence>
<dbReference type="SMART" id="SM00110">
    <property type="entry name" value="C1Q"/>
    <property type="match status" value="1"/>
</dbReference>
<dbReference type="PROSITE" id="PS50871">
    <property type="entry name" value="C1Q"/>
    <property type="match status" value="1"/>
</dbReference>
<reference evidence="5" key="1">
    <citation type="journal article" date="2021" name="Genome Biol. Evol.">
        <title>A High-Quality Reference Genome for a Parasitic Bivalve with Doubly Uniparental Inheritance (Bivalvia: Unionida).</title>
        <authorList>
            <person name="Smith C.H."/>
        </authorList>
    </citation>
    <scope>NUCLEOTIDE SEQUENCE</scope>
    <source>
        <strain evidence="5">CHS0354</strain>
    </source>
</reference>
<comment type="caution">
    <text evidence="5">The sequence shown here is derived from an EMBL/GenBank/DDBJ whole genome shotgun (WGS) entry which is preliminary data.</text>
</comment>
<accession>A0AAE0W804</accession>